<sequence length="88" mass="10253">MTETTSITHARTPSRKSRRLREEFHLDKYTNKQKMIETICVTNNCSLSGWFFTHKRNVFDAHLIIHKISTLHVQALMKNCCPDFSASV</sequence>
<dbReference type="AlphaFoldDB" id="A0A974CGA1"/>
<name>A0A974CGA1_XENLA</name>
<proteinExistence type="predicted"/>
<dbReference type="EMBL" id="CM004478">
    <property type="protein sequence ID" value="OCT72075.1"/>
    <property type="molecule type" value="Genomic_DNA"/>
</dbReference>
<evidence type="ECO:0000313" key="1">
    <source>
        <dbReference type="EMBL" id="OCT72075.1"/>
    </source>
</evidence>
<organism evidence="1 2">
    <name type="scientific">Xenopus laevis</name>
    <name type="common">African clawed frog</name>
    <dbReference type="NCBI Taxonomy" id="8355"/>
    <lineage>
        <taxon>Eukaryota</taxon>
        <taxon>Metazoa</taxon>
        <taxon>Chordata</taxon>
        <taxon>Craniata</taxon>
        <taxon>Vertebrata</taxon>
        <taxon>Euteleostomi</taxon>
        <taxon>Amphibia</taxon>
        <taxon>Batrachia</taxon>
        <taxon>Anura</taxon>
        <taxon>Pipoidea</taxon>
        <taxon>Pipidae</taxon>
        <taxon>Xenopodinae</taxon>
        <taxon>Xenopus</taxon>
        <taxon>Xenopus</taxon>
    </lineage>
</organism>
<evidence type="ECO:0000313" key="2">
    <source>
        <dbReference type="Proteomes" id="UP000694892"/>
    </source>
</evidence>
<reference evidence="2" key="1">
    <citation type="journal article" date="2016" name="Nature">
        <title>Genome evolution in the allotetraploid frog Xenopus laevis.</title>
        <authorList>
            <person name="Session A.M."/>
            <person name="Uno Y."/>
            <person name="Kwon T."/>
            <person name="Chapman J.A."/>
            <person name="Toyoda A."/>
            <person name="Takahashi S."/>
            <person name="Fukui A."/>
            <person name="Hikosaka A."/>
            <person name="Suzuki A."/>
            <person name="Kondo M."/>
            <person name="van Heeringen S.J."/>
            <person name="Quigley I."/>
            <person name="Heinz S."/>
            <person name="Ogino H."/>
            <person name="Ochi H."/>
            <person name="Hellsten U."/>
            <person name="Lyons J.B."/>
            <person name="Simakov O."/>
            <person name="Putnam N."/>
            <person name="Stites J."/>
            <person name="Kuroki Y."/>
            <person name="Tanaka T."/>
            <person name="Michiue T."/>
            <person name="Watanabe M."/>
            <person name="Bogdanovic O."/>
            <person name="Lister R."/>
            <person name="Georgiou G."/>
            <person name="Paranjpe S.S."/>
            <person name="van Kruijsbergen I."/>
            <person name="Shu S."/>
            <person name="Carlson J."/>
            <person name="Kinoshita T."/>
            <person name="Ohta Y."/>
            <person name="Mawaribuchi S."/>
            <person name="Jenkins J."/>
            <person name="Grimwood J."/>
            <person name="Schmutz J."/>
            <person name="Mitros T."/>
            <person name="Mozaffari S.V."/>
            <person name="Suzuki Y."/>
            <person name="Haramoto Y."/>
            <person name="Yamamoto T.S."/>
            <person name="Takagi C."/>
            <person name="Heald R."/>
            <person name="Miller K."/>
            <person name="Haudenschild C."/>
            <person name="Kitzman J."/>
            <person name="Nakayama T."/>
            <person name="Izutsu Y."/>
            <person name="Robert J."/>
            <person name="Fortriede J."/>
            <person name="Burns K."/>
            <person name="Lotay V."/>
            <person name="Karimi K."/>
            <person name="Yasuoka Y."/>
            <person name="Dichmann D.S."/>
            <person name="Flajnik M.F."/>
            <person name="Houston D.W."/>
            <person name="Shendure J."/>
            <person name="DuPasquier L."/>
            <person name="Vize P.D."/>
            <person name="Zorn A.M."/>
            <person name="Ito M."/>
            <person name="Marcotte E.M."/>
            <person name="Wallingford J.B."/>
            <person name="Ito Y."/>
            <person name="Asashima M."/>
            <person name="Ueno N."/>
            <person name="Matsuda Y."/>
            <person name="Veenstra G.J."/>
            <person name="Fujiyama A."/>
            <person name="Harland R.M."/>
            <person name="Taira M."/>
            <person name="Rokhsar D.S."/>
        </authorList>
    </citation>
    <scope>NUCLEOTIDE SEQUENCE [LARGE SCALE GENOMIC DNA]</scope>
    <source>
        <strain evidence="2">J</strain>
    </source>
</reference>
<accession>A0A974CGA1</accession>
<protein>
    <submittedName>
        <fullName evidence="1">Uncharacterized protein</fullName>
    </submittedName>
</protein>
<dbReference type="Proteomes" id="UP000694892">
    <property type="component" value="Chromosome 7L"/>
</dbReference>
<gene>
    <name evidence="1" type="ORF">XELAEV_18035047mg</name>
</gene>